<name>A0AAD5UNN0_9FUNG</name>
<comment type="similarity">
    <text evidence="8">Belongs to the REI1 family.</text>
</comment>
<comment type="subcellular location">
    <subcellularLocation>
        <location evidence="1">Cytoplasm</location>
    </subcellularLocation>
</comment>
<comment type="caution">
    <text evidence="10">The sequence shown here is derived from an EMBL/GenBank/DDBJ whole genome shotgun (WGS) entry which is preliminary data.</text>
</comment>
<evidence type="ECO:0000313" key="11">
    <source>
        <dbReference type="Proteomes" id="UP001210925"/>
    </source>
</evidence>
<evidence type="ECO:0000313" key="10">
    <source>
        <dbReference type="EMBL" id="KAJ3259699.1"/>
    </source>
</evidence>
<organism evidence="10 11">
    <name type="scientific">Boothiomyces macroporosus</name>
    <dbReference type="NCBI Taxonomy" id="261099"/>
    <lineage>
        <taxon>Eukaryota</taxon>
        <taxon>Fungi</taxon>
        <taxon>Fungi incertae sedis</taxon>
        <taxon>Chytridiomycota</taxon>
        <taxon>Chytridiomycota incertae sedis</taxon>
        <taxon>Chytridiomycetes</taxon>
        <taxon>Rhizophydiales</taxon>
        <taxon>Terramycetaceae</taxon>
        <taxon>Boothiomyces</taxon>
    </lineage>
</organism>
<dbReference type="PANTHER" id="PTHR13182">
    <property type="entry name" value="ZINC FINGER PROTEIN 622"/>
    <property type="match status" value="1"/>
</dbReference>
<evidence type="ECO:0000256" key="8">
    <source>
        <dbReference type="ARBA" id="ARBA00034126"/>
    </source>
</evidence>
<dbReference type="PROSITE" id="PS00028">
    <property type="entry name" value="ZINC_FINGER_C2H2_1"/>
    <property type="match status" value="2"/>
</dbReference>
<feature type="domain" description="C2H2-type" evidence="9">
    <location>
        <begin position="6"/>
        <end position="28"/>
    </location>
</feature>
<evidence type="ECO:0000256" key="3">
    <source>
        <dbReference type="ARBA" id="ARBA00022517"/>
    </source>
</evidence>
<reference evidence="10" key="1">
    <citation type="submission" date="2020-05" db="EMBL/GenBank/DDBJ databases">
        <title>Phylogenomic resolution of chytrid fungi.</title>
        <authorList>
            <person name="Stajich J.E."/>
            <person name="Amses K."/>
            <person name="Simmons R."/>
            <person name="Seto K."/>
            <person name="Myers J."/>
            <person name="Bonds A."/>
            <person name="Quandt C.A."/>
            <person name="Barry K."/>
            <person name="Liu P."/>
            <person name="Grigoriev I."/>
            <person name="Longcore J.E."/>
            <person name="James T.Y."/>
        </authorList>
    </citation>
    <scope>NUCLEOTIDE SEQUENCE</scope>
    <source>
        <strain evidence="10">PLAUS21</strain>
    </source>
</reference>
<dbReference type="InterPro" id="IPR013087">
    <property type="entry name" value="Znf_C2H2_type"/>
</dbReference>
<dbReference type="PANTHER" id="PTHR13182:SF8">
    <property type="entry name" value="CYTOPLASMIC 60S SUBUNIT BIOGENESIS FACTOR ZNF622"/>
    <property type="match status" value="1"/>
</dbReference>
<keyword evidence="7" id="KW-0862">Zinc</keyword>
<dbReference type="AlphaFoldDB" id="A0AAD5UNN0"/>
<dbReference type="GO" id="GO:0008270">
    <property type="term" value="F:zinc ion binding"/>
    <property type="evidence" value="ECO:0007669"/>
    <property type="project" value="UniProtKB-KW"/>
</dbReference>
<keyword evidence="6" id="KW-0863">Zinc-finger</keyword>
<proteinExistence type="inferred from homology"/>
<protein>
    <recommendedName>
        <fullName evidence="9">C2H2-type domain-containing protein</fullName>
    </recommendedName>
</protein>
<dbReference type="SMART" id="SM00355">
    <property type="entry name" value="ZnF_C2H2"/>
    <property type="match status" value="4"/>
</dbReference>
<evidence type="ECO:0000256" key="1">
    <source>
        <dbReference type="ARBA" id="ARBA00004496"/>
    </source>
</evidence>
<sequence>MSVFTCLSCQVAFETAQLQRDHMRTDWHRYNLKRKVVELPAVSFEAFNQKLTSQQQQQELDKQEFSAYCEPCKKEYSSENQYKSHCLSKKHLEKAKNHVPKERVAKENTVEKTNWKQKLGEAQTEQEVNDILDEKIKNSVRLEETDCLFCAHKSHSFEESMDHMANKHSFFIPDIEHLADLKGLIQYLADKISIANVCIFCNGKGRALHSLEAVRDHMISKGHCKIPYEDGDEDDVAEYYDFEKDDEWEDEDGEADSNDDADDWSNVDRYLLVNYRTATITADDTEMILPSGVRIGNRQFRKYWKQNIRPVAVVPGSMRDPEMISRLSNNYKTLGFSTPAQFSQALVVQQRKLELKQKHKASKMIMQKQQLYDARVGEKANKLQHHYREQNPF</sequence>
<keyword evidence="4" id="KW-0479">Metal-binding</keyword>
<dbReference type="GO" id="GO:0030687">
    <property type="term" value="C:preribosome, large subunit precursor"/>
    <property type="evidence" value="ECO:0007669"/>
    <property type="project" value="TreeGrafter"/>
</dbReference>
<keyword evidence="3" id="KW-0690">Ribosome biogenesis</keyword>
<dbReference type="InterPro" id="IPR036236">
    <property type="entry name" value="Znf_C2H2_sf"/>
</dbReference>
<dbReference type="InterPro" id="IPR022755">
    <property type="entry name" value="Znf_C2H2_jaz"/>
</dbReference>
<evidence type="ECO:0000256" key="6">
    <source>
        <dbReference type="ARBA" id="ARBA00022771"/>
    </source>
</evidence>
<keyword evidence="5" id="KW-0677">Repeat</keyword>
<dbReference type="Pfam" id="PF12756">
    <property type="entry name" value="zf-C2H2_2"/>
    <property type="match status" value="1"/>
</dbReference>
<dbReference type="GO" id="GO:0003676">
    <property type="term" value="F:nucleic acid binding"/>
    <property type="evidence" value="ECO:0007669"/>
    <property type="project" value="InterPro"/>
</dbReference>
<evidence type="ECO:0000259" key="9">
    <source>
        <dbReference type="PROSITE" id="PS00028"/>
    </source>
</evidence>
<keyword evidence="11" id="KW-1185">Reference proteome</keyword>
<evidence type="ECO:0000256" key="7">
    <source>
        <dbReference type="ARBA" id="ARBA00022833"/>
    </source>
</evidence>
<dbReference type="SUPFAM" id="SSF57667">
    <property type="entry name" value="beta-beta-alpha zinc fingers"/>
    <property type="match status" value="2"/>
</dbReference>
<accession>A0AAD5UNN0</accession>
<evidence type="ECO:0000256" key="5">
    <source>
        <dbReference type="ARBA" id="ARBA00022737"/>
    </source>
</evidence>
<dbReference type="Gene3D" id="3.30.160.60">
    <property type="entry name" value="Classic Zinc Finger"/>
    <property type="match status" value="1"/>
</dbReference>
<gene>
    <name evidence="10" type="ORF">HK103_001960</name>
</gene>
<dbReference type="InterPro" id="IPR041661">
    <property type="entry name" value="ZN622/Rei1/Reh1_Znf-C2H2"/>
</dbReference>
<dbReference type="SMART" id="SM00451">
    <property type="entry name" value="ZnF_U1"/>
    <property type="match status" value="2"/>
</dbReference>
<dbReference type="InterPro" id="IPR040025">
    <property type="entry name" value="Znf622/Rei1/Reh1"/>
</dbReference>
<evidence type="ECO:0000256" key="4">
    <source>
        <dbReference type="ARBA" id="ARBA00022723"/>
    </source>
</evidence>
<dbReference type="GO" id="GO:0042273">
    <property type="term" value="P:ribosomal large subunit biogenesis"/>
    <property type="evidence" value="ECO:0007669"/>
    <property type="project" value="TreeGrafter"/>
</dbReference>
<dbReference type="Proteomes" id="UP001210925">
    <property type="component" value="Unassembled WGS sequence"/>
</dbReference>
<keyword evidence="2" id="KW-0963">Cytoplasm</keyword>
<dbReference type="Pfam" id="PF12171">
    <property type="entry name" value="zf-C2H2_jaz"/>
    <property type="match status" value="1"/>
</dbReference>
<dbReference type="InterPro" id="IPR003604">
    <property type="entry name" value="Matrin/U1-like-C_Znf_C2H2"/>
</dbReference>
<dbReference type="EMBL" id="JADGKB010000016">
    <property type="protein sequence ID" value="KAJ3259699.1"/>
    <property type="molecule type" value="Genomic_DNA"/>
</dbReference>
<dbReference type="GO" id="GO:0005737">
    <property type="term" value="C:cytoplasm"/>
    <property type="evidence" value="ECO:0007669"/>
    <property type="project" value="UniProtKB-SubCell"/>
</dbReference>
<feature type="domain" description="C2H2-type" evidence="9">
    <location>
        <begin position="69"/>
        <end position="91"/>
    </location>
</feature>
<evidence type="ECO:0000256" key="2">
    <source>
        <dbReference type="ARBA" id="ARBA00022490"/>
    </source>
</evidence>